<evidence type="ECO:0000313" key="1">
    <source>
        <dbReference type="Proteomes" id="UP000887572"/>
    </source>
</evidence>
<accession>A0A914H3C2</accession>
<proteinExistence type="predicted"/>
<dbReference type="Proteomes" id="UP000887572">
    <property type="component" value="Unplaced"/>
</dbReference>
<keyword evidence="1" id="KW-1185">Reference proteome</keyword>
<protein>
    <submittedName>
        <fullName evidence="2">Uncharacterized protein</fullName>
    </submittedName>
</protein>
<reference evidence="2" key="1">
    <citation type="submission" date="2022-11" db="UniProtKB">
        <authorList>
            <consortium name="WormBaseParasite"/>
        </authorList>
    </citation>
    <scope>IDENTIFICATION</scope>
</reference>
<organism evidence="1 2">
    <name type="scientific">Globodera rostochiensis</name>
    <name type="common">Golden nematode worm</name>
    <name type="synonym">Heterodera rostochiensis</name>
    <dbReference type="NCBI Taxonomy" id="31243"/>
    <lineage>
        <taxon>Eukaryota</taxon>
        <taxon>Metazoa</taxon>
        <taxon>Ecdysozoa</taxon>
        <taxon>Nematoda</taxon>
        <taxon>Chromadorea</taxon>
        <taxon>Rhabditida</taxon>
        <taxon>Tylenchina</taxon>
        <taxon>Tylenchomorpha</taxon>
        <taxon>Tylenchoidea</taxon>
        <taxon>Heteroderidae</taxon>
        <taxon>Heteroderinae</taxon>
        <taxon>Globodera</taxon>
    </lineage>
</organism>
<evidence type="ECO:0000313" key="2">
    <source>
        <dbReference type="WBParaSite" id="Gr19_v10_g13616.t1"/>
    </source>
</evidence>
<dbReference type="InterPro" id="IPR009072">
    <property type="entry name" value="Histone-fold"/>
</dbReference>
<dbReference type="SUPFAM" id="SSF47113">
    <property type="entry name" value="Histone-fold"/>
    <property type="match status" value="1"/>
</dbReference>
<name>A0A914H3C2_GLORO</name>
<dbReference type="WBParaSite" id="Gr19_v10_g13616.t1">
    <property type="protein sequence ID" value="Gr19_v10_g13616.t1"/>
    <property type="gene ID" value="Gr19_v10_g13616"/>
</dbReference>
<dbReference type="AlphaFoldDB" id="A0A914H3C2"/>
<dbReference type="GO" id="GO:0046982">
    <property type="term" value="F:protein heterodimerization activity"/>
    <property type="evidence" value="ECO:0007669"/>
    <property type="project" value="InterPro"/>
</dbReference>
<dbReference type="Gene3D" id="1.10.20.10">
    <property type="entry name" value="Histone, subunit A"/>
    <property type="match status" value="1"/>
</dbReference>
<sequence>MSEKNGGQSRSSRPEVLFPVGRVHRLLREEANTPIVGWELLPLSIWLGCCSTSWLKCSIWSARRVAAHP</sequence>